<protein>
    <submittedName>
        <fullName evidence="3">CDKN2A interacting protein N-terminal like</fullName>
    </submittedName>
</protein>
<dbReference type="AlphaFoldDB" id="A0A3P9LJM3"/>
<evidence type="ECO:0000256" key="1">
    <source>
        <dbReference type="ARBA" id="ARBA00010053"/>
    </source>
</evidence>
<reference evidence="3" key="3">
    <citation type="submission" date="2025-08" db="UniProtKB">
        <authorList>
            <consortium name="Ensembl"/>
        </authorList>
    </citation>
    <scope>IDENTIFICATION</scope>
    <source>
        <strain evidence="3">HNI</strain>
    </source>
</reference>
<dbReference type="PANTHER" id="PTHR48430:SF1">
    <property type="entry name" value="PARTNER OF XRN-2 PROTEIN 1"/>
    <property type="match status" value="1"/>
</dbReference>
<dbReference type="InterPro" id="IPR021859">
    <property type="entry name" value="XTBD"/>
</dbReference>
<dbReference type="PANTHER" id="PTHR48430">
    <property type="entry name" value="PARTNER OF XRN-2 PROTEIN 1"/>
    <property type="match status" value="1"/>
</dbReference>
<feature type="domain" description="XRN2-binding (XTBD)" evidence="2">
    <location>
        <begin position="41"/>
        <end position="131"/>
    </location>
</feature>
<evidence type="ECO:0000259" key="2">
    <source>
        <dbReference type="PROSITE" id="PS51827"/>
    </source>
</evidence>
<comment type="similarity">
    <text evidence="1">Belongs to the CARF family.</text>
</comment>
<name>A0A3P9LJM3_ORYLA</name>
<reference evidence="3" key="4">
    <citation type="submission" date="2025-09" db="UniProtKB">
        <authorList>
            <consortium name="Ensembl"/>
        </authorList>
    </citation>
    <scope>IDENTIFICATION</scope>
    <source>
        <strain evidence="3">HNI</strain>
    </source>
</reference>
<proteinExistence type="inferred from homology"/>
<evidence type="ECO:0000313" key="3">
    <source>
        <dbReference type="Ensembl" id="ENSORLP00020020930.1"/>
    </source>
</evidence>
<dbReference type="Proteomes" id="UP000265180">
    <property type="component" value="Chromosome 14"/>
</dbReference>
<dbReference type="Ensembl" id="ENSORLT00020030439.1">
    <property type="protein sequence ID" value="ENSORLP00020020930.1"/>
    <property type="gene ID" value="ENSORLG00020021943.1"/>
</dbReference>
<dbReference type="PROSITE" id="PS51827">
    <property type="entry name" value="XTBD"/>
    <property type="match status" value="1"/>
</dbReference>
<reference key="1">
    <citation type="journal article" date="2007" name="Nature">
        <title>The medaka draft genome and insights into vertebrate genome evolution.</title>
        <authorList>
            <person name="Kasahara M."/>
            <person name="Naruse K."/>
            <person name="Sasaki S."/>
            <person name="Nakatani Y."/>
            <person name="Qu W."/>
            <person name="Ahsan B."/>
            <person name="Yamada T."/>
            <person name="Nagayasu Y."/>
            <person name="Doi K."/>
            <person name="Kasai Y."/>
            <person name="Jindo T."/>
            <person name="Kobayashi D."/>
            <person name="Shimada A."/>
            <person name="Toyoda A."/>
            <person name="Kuroki Y."/>
            <person name="Fujiyama A."/>
            <person name="Sasaki T."/>
            <person name="Shimizu A."/>
            <person name="Asakawa S."/>
            <person name="Shimizu N."/>
            <person name="Hashimoto S."/>
            <person name="Yang J."/>
            <person name="Lee Y."/>
            <person name="Matsushima K."/>
            <person name="Sugano S."/>
            <person name="Sakaizumi M."/>
            <person name="Narita T."/>
            <person name="Ohishi K."/>
            <person name="Haga S."/>
            <person name="Ohta F."/>
            <person name="Nomoto H."/>
            <person name="Nogata K."/>
            <person name="Morishita T."/>
            <person name="Endo T."/>
            <person name="Shin-I T."/>
            <person name="Takeda H."/>
            <person name="Morishita S."/>
            <person name="Kohara Y."/>
        </authorList>
    </citation>
    <scope>NUCLEOTIDE SEQUENCE [LARGE SCALE GENOMIC DNA]</scope>
    <source>
        <strain>Hd-rR</strain>
    </source>
</reference>
<accession>A0A3P9LJM3</accession>
<sequence>MTPEEDEIPFRWVLIDLLWSRMSSADVEDFIQQNRDEAERVETFRGYWESWKHWEPRREFILRNMSDFESGQVDHLLSLSMVWANNVFLGCRYSSELLERVKAMAEGIVVDEAPIFKTRDEIMKNQPVLPSTDITASKPWSPLDFLWFSIKSKKKTGLRVNS</sequence>
<reference evidence="3 4" key="2">
    <citation type="submission" date="2017-04" db="EMBL/GenBank/DDBJ databases">
        <title>CpG methylation of centromeres and impact of large insertions on vertebrate speciation.</title>
        <authorList>
            <person name="Ichikawa K."/>
            <person name="Yoshimura J."/>
            <person name="Morishita S."/>
        </authorList>
    </citation>
    <scope>NUCLEOTIDE SEQUENCE</scope>
    <source>
        <strain evidence="3 4">HNI</strain>
    </source>
</reference>
<organism evidence="3 4">
    <name type="scientific">Oryzias latipes</name>
    <name type="common">Japanese rice fish</name>
    <name type="synonym">Japanese killifish</name>
    <dbReference type="NCBI Taxonomy" id="8090"/>
    <lineage>
        <taxon>Eukaryota</taxon>
        <taxon>Metazoa</taxon>
        <taxon>Chordata</taxon>
        <taxon>Craniata</taxon>
        <taxon>Vertebrata</taxon>
        <taxon>Euteleostomi</taxon>
        <taxon>Actinopterygii</taxon>
        <taxon>Neopterygii</taxon>
        <taxon>Teleostei</taxon>
        <taxon>Neoteleostei</taxon>
        <taxon>Acanthomorphata</taxon>
        <taxon>Ovalentaria</taxon>
        <taxon>Atherinomorphae</taxon>
        <taxon>Beloniformes</taxon>
        <taxon>Adrianichthyidae</taxon>
        <taxon>Oryziinae</taxon>
        <taxon>Oryzias</taxon>
    </lineage>
</organism>
<dbReference type="Pfam" id="PF11952">
    <property type="entry name" value="XTBD"/>
    <property type="match status" value="1"/>
</dbReference>
<evidence type="ECO:0000313" key="4">
    <source>
        <dbReference type="Proteomes" id="UP000265180"/>
    </source>
</evidence>